<organism evidence="1">
    <name type="scientific">Anguilla anguilla</name>
    <name type="common">European freshwater eel</name>
    <name type="synonym">Muraena anguilla</name>
    <dbReference type="NCBI Taxonomy" id="7936"/>
    <lineage>
        <taxon>Eukaryota</taxon>
        <taxon>Metazoa</taxon>
        <taxon>Chordata</taxon>
        <taxon>Craniata</taxon>
        <taxon>Vertebrata</taxon>
        <taxon>Euteleostomi</taxon>
        <taxon>Actinopterygii</taxon>
        <taxon>Neopterygii</taxon>
        <taxon>Teleostei</taxon>
        <taxon>Anguilliformes</taxon>
        <taxon>Anguillidae</taxon>
        <taxon>Anguilla</taxon>
    </lineage>
</organism>
<proteinExistence type="predicted"/>
<evidence type="ECO:0000313" key="1">
    <source>
        <dbReference type="EMBL" id="JAH77041.1"/>
    </source>
</evidence>
<accession>A0A0E9VGB0</accession>
<dbReference type="EMBL" id="GBXM01031536">
    <property type="protein sequence ID" value="JAH77041.1"/>
    <property type="molecule type" value="Transcribed_RNA"/>
</dbReference>
<sequence>MFLYSLEE</sequence>
<reference evidence="1" key="1">
    <citation type="submission" date="2014-11" db="EMBL/GenBank/DDBJ databases">
        <authorList>
            <person name="Amaro Gonzalez C."/>
        </authorList>
    </citation>
    <scope>NUCLEOTIDE SEQUENCE</scope>
</reference>
<reference evidence="1" key="2">
    <citation type="journal article" date="2015" name="Fish Shellfish Immunol.">
        <title>Early steps in the European eel (Anguilla anguilla)-Vibrio vulnificus interaction in the gills: Role of the RtxA13 toxin.</title>
        <authorList>
            <person name="Callol A."/>
            <person name="Pajuelo D."/>
            <person name="Ebbesson L."/>
            <person name="Teles M."/>
            <person name="MacKenzie S."/>
            <person name="Amaro C."/>
        </authorList>
    </citation>
    <scope>NUCLEOTIDE SEQUENCE</scope>
</reference>
<name>A0A0E9VGB0_ANGAN</name>
<protein>
    <submittedName>
        <fullName evidence="1">Uncharacterized protein</fullName>
    </submittedName>
</protein>